<dbReference type="EMBL" id="FNOU01000024">
    <property type="protein sequence ID" value="SDY28874.1"/>
    <property type="molecule type" value="Genomic_DNA"/>
</dbReference>
<protein>
    <submittedName>
        <fullName evidence="1">Uncharacterized protein</fullName>
    </submittedName>
</protein>
<reference evidence="2" key="1">
    <citation type="submission" date="2016-10" db="EMBL/GenBank/DDBJ databases">
        <authorList>
            <person name="Varghese N."/>
            <person name="Submissions S."/>
        </authorList>
    </citation>
    <scope>NUCLEOTIDE SEQUENCE [LARGE SCALE GENOMIC DNA]</scope>
    <source>
        <strain evidence="2">VPI 5359</strain>
    </source>
</reference>
<organism evidence="1 2">
    <name type="scientific">Eubacterium barkeri</name>
    <name type="common">Clostridium barkeri</name>
    <dbReference type="NCBI Taxonomy" id="1528"/>
    <lineage>
        <taxon>Bacteria</taxon>
        <taxon>Bacillati</taxon>
        <taxon>Bacillota</taxon>
        <taxon>Clostridia</taxon>
        <taxon>Eubacteriales</taxon>
        <taxon>Eubacteriaceae</taxon>
        <taxon>Eubacterium</taxon>
    </lineage>
</organism>
<dbReference type="Proteomes" id="UP000199652">
    <property type="component" value="Unassembled WGS sequence"/>
</dbReference>
<name>A0A1H3IPW0_EUBBA</name>
<gene>
    <name evidence="1" type="ORF">SAMN04488579_1246</name>
</gene>
<keyword evidence="2" id="KW-1185">Reference proteome</keyword>
<sequence length="87" mass="9607">MALQNKTKSINLTATSVVSGLNVAMFSANFDSQNLENMVPMRSILDSSAYRANRSEVMQDQTDFEVEAYALLDSMKKPNDVAPDETV</sequence>
<dbReference type="STRING" id="1528.SAMN04488579_1246"/>
<dbReference type="AlphaFoldDB" id="A0A1H3IPW0"/>
<evidence type="ECO:0000313" key="1">
    <source>
        <dbReference type="EMBL" id="SDY28874.1"/>
    </source>
</evidence>
<evidence type="ECO:0000313" key="2">
    <source>
        <dbReference type="Proteomes" id="UP000199652"/>
    </source>
</evidence>
<accession>A0A1H3IPW0</accession>
<dbReference type="RefSeq" id="WP_090246675.1">
    <property type="nucleotide sequence ID" value="NZ_FNOU01000024.1"/>
</dbReference>
<proteinExistence type="predicted"/>